<accession>A0A1V0SDQ8</accession>
<feature type="transmembrane region" description="Helical" evidence="1">
    <location>
        <begin position="12"/>
        <end position="31"/>
    </location>
</feature>
<sequence length="69" mass="8174">MNNTNNHENFFMFWIIQVITIHNAISMGWNVKKIGSNKYELTIKKSNSINRYNNNLKKIINDIVSYKLV</sequence>
<dbReference type="EMBL" id="KY684088">
    <property type="protein sequence ID" value="ARF09847.1"/>
    <property type="molecule type" value="Genomic_DNA"/>
</dbReference>
<name>A0A1V0SDQ8_9VIRU</name>
<evidence type="ECO:0000256" key="1">
    <source>
        <dbReference type="SAM" id="Phobius"/>
    </source>
</evidence>
<reference evidence="2" key="1">
    <citation type="journal article" date="2017" name="Science">
        <title>Giant viruses with an expanded complement of translation system components.</title>
        <authorList>
            <person name="Schulz F."/>
            <person name="Yutin N."/>
            <person name="Ivanova N.N."/>
            <person name="Ortega D.R."/>
            <person name="Lee T.K."/>
            <person name="Vierheilig J."/>
            <person name="Daims H."/>
            <person name="Horn M."/>
            <person name="Wagner M."/>
            <person name="Jensen G.J."/>
            <person name="Kyrpides N.C."/>
            <person name="Koonin E.V."/>
            <person name="Woyke T."/>
        </authorList>
    </citation>
    <scope>NUCLEOTIDE SEQUENCE</scope>
    <source>
        <strain evidence="2">ILV1</strain>
    </source>
</reference>
<keyword evidence="1" id="KW-0812">Transmembrane</keyword>
<evidence type="ECO:0000313" key="2">
    <source>
        <dbReference type="EMBL" id="ARF09847.1"/>
    </source>
</evidence>
<proteinExistence type="predicted"/>
<keyword evidence="1" id="KW-1133">Transmembrane helix</keyword>
<keyword evidence="1" id="KW-0472">Membrane</keyword>
<gene>
    <name evidence="2" type="ORF">Indivirus_4_19</name>
</gene>
<protein>
    <submittedName>
        <fullName evidence="2">Uncharacterized protein</fullName>
    </submittedName>
</protein>
<organism evidence="2">
    <name type="scientific">Indivirus ILV1</name>
    <dbReference type="NCBI Taxonomy" id="1977633"/>
    <lineage>
        <taxon>Viruses</taxon>
        <taxon>Varidnaviria</taxon>
        <taxon>Bamfordvirae</taxon>
        <taxon>Nucleocytoviricota</taxon>
        <taxon>Megaviricetes</taxon>
        <taxon>Imitervirales</taxon>
        <taxon>Mimiviridae</taxon>
        <taxon>Klosneuvirinae</taxon>
        <taxon>Indivirus</taxon>
    </lineage>
</organism>